<dbReference type="Gene3D" id="1.10.510.10">
    <property type="entry name" value="Transferase(Phosphotransferase) domain 1"/>
    <property type="match status" value="1"/>
</dbReference>
<keyword evidence="2" id="KW-0677">Repeat</keyword>
<keyword evidence="6" id="KW-1185">Reference proteome</keyword>
<dbReference type="PROSITE" id="PS51450">
    <property type="entry name" value="LRR"/>
    <property type="match status" value="1"/>
</dbReference>
<accession>A0A0B3BZV6</accession>
<dbReference type="GO" id="GO:0005524">
    <property type="term" value="F:ATP binding"/>
    <property type="evidence" value="ECO:0007669"/>
    <property type="project" value="UniProtKB-UniRule"/>
</dbReference>
<sequence>MHTLEQLRRGELAGLRRLDLAADLTEFPDEIFALADSLEVLNLSGNRLSRLPDDLPRLKNLKVVFCSENPFTELPEVLGECPRLEMVGFKACRIERVAGAALPPQLRWLILTDNRIARLPDALGQRPRLQKLMLSGNRLSALPDSLADAANLELLRLAANRFEALPGWLGELPRLSWLAFSGNPCNPFPAVPDTRVYSRNEVQLGELLGQGASGLIHAALLQDGAAVAAKLFKGQVTSDGLPESELAACLAAGAHPHLIAVKGILRTKHSPLPALLMERLPPRYRTLAGPPSLASCTRDCYPDGWTLSTEQALRIAQGTAAAVAHLHGRGILHGDLYGHNLLVDGDGHTLLSDFGGATFIDPDSAQGQRLMRLESRAFGCLLEELLDHCPADDQPQRQQALRQLQQACLDERVASRPDFQTLCATLA</sequence>
<evidence type="ECO:0000256" key="3">
    <source>
        <dbReference type="PROSITE-ProRule" id="PRU10141"/>
    </source>
</evidence>
<reference evidence="5 6" key="1">
    <citation type="submission" date="2014-11" db="EMBL/GenBank/DDBJ databases">
        <title>Genome sequence of Pseudomonas tuomuerensis JCM 14085.</title>
        <authorList>
            <person name="Shin S.-K."/>
            <person name="Yi H."/>
        </authorList>
    </citation>
    <scope>NUCLEOTIDE SEQUENCE [LARGE SCALE GENOMIC DNA]</scope>
    <source>
        <strain evidence="5 6">JCM 14085</strain>
    </source>
</reference>
<dbReference type="Proteomes" id="UP000030980">
    <property type="component" value="Unassembled WGS sequence"/>
</dbReference>
<dbReference type="GO" id="GO:0005737">
    <property type="term" value="C:cytoplasm"/>
    <property type="evidence" value="ECO:0007669"/>
    <property type="project" value="TreeGrafter"/>
</dbReference>
<dbReference type="InterPro" id="IPR000719">
    <property type="entry name" value="Prot_kinase_dom"/>
</dbReference>
<dbReference type="EMBL" id="JTAK01000001">
    <property type="protein sequence ID" value="KHO66621.1"/>
    <property type="molecule type" value="Genomic_DNA"/>
</dbReference>
<evidence type="ECO:0000313" key="6">
    <source>
        <dbReference type="Proteomes" id="UP000030980"/>
    </source>
</evidence>
<keyword evidence="5" id="KW-0808">Transferase</keyword>
<dbReference type="SUPFAM" id="SSF52058">
    <property type="entry name" value="L domain-like"/>
    <property type="match status" value="1"/>
</dbReference>
<evidence type="ECO:0000313" key="5">
    <source>
        <dbReference type="EMBL" id="KHO66621.1"/>
    </source>
</evidence>
<dbReference type="AlphaFoldDB" id="A0A0B3BZV6"/>
<gene>
    <name evidence="5" type="ORF">PT85_03445</name>
</gene>
<dbReference type="Pfam" id="PF00069">
    <property type="entry name" value="Pkinase"/>
    <property type="match status" value="1"/>
</dbReference>
<dbReference type="SMART" id="SM00369">
    <property type="entry name" value="LRR_TYP"/>
    <property type="match status" value="5"/>
</dbReference>
<dbReference type="Pfam" id="PF12799">
    <property type="entry name" value="LRR_4"/>
    <property type="match status" value="1"/>
</dbReference>
<dbReference type="RefSeq" id="WP_039605907.1">
    <property type="nucleotide sequence ID" value="NZ_FMUP01000005.1"/>
</dbReference>
<dbReference type="STRING" id="706570.PT85_03445"/>
<name>A0A0B3BZV6_9PSED</name>
<proteinExistence type="predicted"/>
<dbReference type="InterPro" id="IPR011009">
    <property type="entry name" value="Kinase-like_dom_sf"/>
</dbReference>
<dbReference type="Gene3D" id="3.80.10.10">
    <property type="entry name" value="Ribonuclease Inhibitor"/>
    <property type="match status" value="2"/>
</dbReference>
<dbReference type="PROSITE" id="PS00107">
    <property type="entry name" value="PROTEIN_KINASE_ATP"/>
    <property type="match status" value="1"/>
</dbReference>
<dbReference type="PROSITE" id="PS50011">
    <property type="entry name" value="PROTEIN_KINASE_DOM"/>
    <property type="match status" value="1"/>
</dbReference>
<dbReference type="PANTHER" id="PTHR48051">
    <property type="match status" value="1"/>
</dbReference>
<dbReference type="Pfam" id="PF13855">
    <property type="entry name" value="LRR_8"/>
    <property type="match status" value="1"/>
</dbReference>
<evidence type="ECO:0000256" key="2">
    <source>
        <dbReference type="ARBA" id="ARBA00022737"/>
    </source>
</evidence>
<feature type="binding site" evidence="3">
    <location>
        <position position="230"/>
    </location>
    <ligand>
        <name>ATP</name>
        <dbReference type="ChEBI" id="CHEBI:30616"/>
    </ligand>
</feature>
<dbReference type="GO" id="GO:0004672">
    <property type="term" value="F:protein kinase activity"/>
    <property type="evidence" value="ECO:0007669"/>
    <property type="project" value="InterPro"/>
</dbReference>
<evidence type="ECO:0000256" key="1">
    <source>
        <dbReference type="ARBA" id="ARBA00022614"/>
    </source>
</evidence>
<dbReference type="InterPro" id="IPR025875">
    <property type="entry name" value="Leu-rich_rpt_4"/>
</dbReference>
<comment type="caution">
    <text evidence="5">The sequence shown here is derived from an EMBL/GenBank/DDBJ whole genome shotgun (WGS) entry which is preliminary data.</text>
</comment>
<dbReference type="SUPFAM" id="SSF56112">
    <property type="entry name" value="Protein kinase-like (PK-like)"/>
    <property type="match status" value="1"/>
</dbReference>
<dbReference type="SMART" id="SM00364">
    <property type="entry name" value="LRR_BAC"/>
    <property type="match status" value="4"/>
</dbReference>
<dbReference type="InterPro" id="IPR003591">
    <property type="entry name" value="Leu-rich_rpt_typical-subtyp"/>
</dbReference>
<keyword evidence="3" id="KW-0067">ATP-binding</keyword>
<keyword evidence="5" id="KW-0418">Kinase</keyword>
<dbReference type="InterPro" id="IPR050216">
    <property type="entry name" value="LRR_domain-containing"/>
</dbReference>
<dbReference type="InterPro" id="IPR032675">
    <property type="entry name" value="LRR_dom_sf"/>
</dbReference>
<keyword evidence="1" id="KW-0433">Leucine-rich repeat</keyword>
<protein>
    <submittedName>
        <fullName evidence="5">Protein kinase</fullName>
    </submittedName>
</protein>
<dbReference type="OrthoDB" id="8532199at2"/>
<dbReference type="PANTHER" id="PTHR48051:SF1">
    <property type="entry name" value="RAS SUPPRESSOR PROTEIN 1"/>
    <property type="match status" value="1"/>
</dbReference>
<organism evidence="5 6">
    <name type="scientific">Pseudomonas flexibilis</name>
    <dbReference type="NCBI Taxonomy" id="706570"/>
    <lineage>
        <taxon>Bacteria</taxon>
        <taxon>Pseudomonadati</taxon>
        <taxon>Pseudomonadota</taxon>
        <taxon>Gammaproteobacteria</taxon>
        <taxon>Pseudomonadales</taxon>
        <taxon>Pseudomonadaceae</taxon>
        <taxon>Pseudomonas</taxon>
    </lineage>
</organism>
<feature type="domain" description="Protein kinase" evidence="4">
    <location>
        <begin position="202"/>
        <end position="427"/>
    </location>
</feature>
<evidence type="ECO:0000259" key="4">
    <source>
        <dbReference type="PROSITE" id="PS50011"/>
    </source>
</evidence>
<dbReference type="InterPro" id="IPR017441">
    <property type="entry name" value="Protein_kinase_ATP_BS"/>
</dbReference>
<keyword evidence="3" id="KW-0547">Nucleotide-binding</keyword>
<dbReference type="InterPro" id="IPR001611">
    <property type="entry name" value="Leu-rich_rpt"/>
</dbReference>